<keyword evidence="1" id="KW-0472">Membrane</keyword>
<keyword evidence="3" id="KW-1185">Reference proteome</keyword>
<evidence type="ECO:0008006" key="4">
    <source>
        <dbReference type="Google" id="ProtNLM"/>
    </source>
</evidence>
<name>A0ABQ4BG51_9ACTN</name>
<dbReference type="EMBL" id="BOMS01000090">
    <property type="protein sequence ID" value="GIE69665.1"/>
    <property type="molecule type" value="Genomic_DNA"/>
</dbReference>
<gene>
    <name evidence="2" type="ORF">Apa02nite_057730</name>
</gene>
<dbReference type="Proteomes" id="UP000624709">
    <property type="component" value="Unassembled WGS sequence"/>
</dbReference>
<organism evidence="2 3">
    <name type="scientific">Actinoplanes palleronii</name>
    <dbReference type="NCBI Taxonomy" id="113570"/>
    <lineage>
        <taxon>Bacteria</taxon>
        <taxon>Bacillati</taxon>
        <taxon>Actinomycetota</taxon>
        <taxon>Actinomycetes</taxon>
        <taxon>Micromonosporales</taxon>
        <taxon>Micromonosporaceae</taxon>
        <taxon>Actinoplanes</taxon>
    </lineage>
</organism>
<feature type="transmembrane region" description="Helical" evidence="1">
    <location>
        <begin position="209"/>
        <end position="230"/>
    </location>
</feature>
<protein>
    <recommendedName>
        <fullName evidence="4">DUF4239 domain-containing protein</fullName>
    </recommendedName>
</protein>
<keyword evidence="1" id="KW-0812">Transmembrane</keyword>
<comment type="caution">
    <text evidence="2">The sequence shown here is derived from an EMBL/GenBank/DDBJ whole genome shotgun (WGS) entry which is preliminary data.</text>
</comment>
<dbReference type="Pfam" id="PF14023">
    <property type="entry name" value="Bestrophin-like"/>
    <property type="match status" value="1"/>
</dbReference>
<reference evidence="2 3" key="1">
    <citation type="submission" date="2021-01" db="EMBL/GenBank/DDBJ databases">
        <title>Whole genome shotgun sequence of Actinoplanes palleronii NBRC 14916.</title>
        <authorList>
            <person name="Komaki H."/>
            <person name="Tamura T."/>
        </authorList>
    </citation>
    <scope>NUCLEOTIDE SEQUENCE [LARGE SCALE GENOMIC DNA]</scope>
    <source>
        <strain evidence="2 3">NBRC 14916</strain>
    </source>
</reference>
<feature type="transmembrane region" description="Helical" evidence="1">
    <location>
        <begin position="42"/>
        <end position="64"/>
    </location>
</feature>
<proteinExistence type="predicted"/>
<keyword evidence="1" id="KW-1133">Transmembrane helix</keyword>
<evidence type="ECO:0000313" key="2">
    <source>
        <dbReference type="EMBL" id="GIE69665.1"/>
    </source>
</evidence>
<sequence length="254" mass="27931">MPEWLTLLVLVIGLPSFMLVLESRVHRWVPDWRLGKYNDATGIMLSSAAVVYSVAMGMCVVTLWESRNEARAATEAEAVNLAGLAEGARVCDPAVRQTIETGVLTYNRDVIAMWSNRVHSEPTPKVGADLDSLVLVVSQITPTTEAQRAFVQEAVRRLSTATELRAKAIRLAHEEQLPNVLWISVFTGSIVVLSLCVTCGIRDGLLRRVLVAGVAATIGVNMFLAIELNYPFEGSVRLGPDSYQEVVDQLEQRR</sequence>
<evidence type="ECO:0000313" key="3">
    <source>
        <dbReference type="Proteomes" id="UP000624709"/>
    </source>
</evidence>
<dbReference type="InterPro" id="IPR025333">
    <property type="entry name" value="DUF4239"/>
</dbReference>
<feature type="transmembrane region" description="Helical" evidence="1">
    <location>
        <begin position="180"/>
        <end position="203"/>
    </location>
</feature>
<evidence type="ECO:0000256" key="1">
    <source>
        <dbReference type="SAM" id="Phobius"/>
    </source>
</evidence>
<accession>A0ABQ4BG51</accession>